<evidence type="ECO:0000313" key="9">
    <source>
        <dbReference type="EMBL" id="GAA0947725.1"/>
    </source>
</evidence>
<keyword evidence="4" id="KW-0547">Nucleotide-binding</keyword>
<name>A0ABN1QUM6_9PSEU</name>
<sequence>MLGAIDTAADGPVWRAADRVTGNEVAVAQLCLPADQDERRHAREQVLRAARAAGRLEQAGLVAIHDVVTDGEVDHVVTELVDAPTLGERVATGGPLVEPAASALARQLAAALQAVHAAGVVHRDVGPHTVLLAPDGTARLARAGVAEAVDPRRATRGPAFLAPELRAGGPATAESDLWACGAVLHLAVLGRPPADDSVPVLGGGALADVVTGLLRPDAHERPTARQVVAALDAARELAGIESGRGHRWWWALSGALLGVLAGSVLGFALSGPRLPTFTYGPGGDVRPAGALTGACLSTGPARDATPTAVDCATPHAAEVVATLDPFGDGAAAHPGRDGLVRFAAGACGPAFEAVVEPSRREGLQLVGLVPTEAAFAAGERGVHCVVRAADGSALTGSRVG</sequence>
<keyword evidence="6" id="KW-0067">ATP-binding</keyword>
<accession>A0ABN1QUM6</accession>
<evidence type="ECO:0000256" key="3">
    <source>
        <dbReference type="ARBA" id="ARBA00022679"/>
    </source>
</evidence>
<keyword evidence="7" id="KW-0472">Membrane</keyword>
<protein>
    <recommendedName>
        <fullName evidence="1">non-specific serine/threonine protein kinase</fullName>
        <ecNumber evidence="1">2.7.11.1</ecNumber>
    </recommendedName>
</protein>
<keyword evidence="7" id="KW-0812">Transmembrane</keyword>
<dbReference type="SUPFAM" id="SSF56112">
    <property type="entry name" value="Protein kinase-like (PK-like)"/>
    <property type="match status" value="1"/>
</dbReference>
<dbReference type="Pfam" id="PF00069">
    <property type="entry name" value="Pkinase"/>
    <property type="match status" value="1"/>
</dbReference>
<evidence type="ECO:0000256" key="1">
    <source>
        <dbReference type="ARBA" id="ARBA00012513"/>
    </source>
</evidence>
<evidence type="ECO:0000256" key="2">
    <source>
        <dbReference type="ARBA" id="ARBA00022527"/>
    </source>
</evidence>
<keyword evidence="5 9" id="KW-0418">Kinase</keyword>
<gene>
    <name evidence="9" type="ORF">GCM10009559_46990</name>
</gene>
<comment type="caution">
    <text evidence="9">The sequence shown here is derived from an EMBL/GenBank/DDBJ whole genome shotgun (WGS) entry which is preliminary data.</text>
</comment>
<keyword evidence="3" id="KW-0808">Transferase</keyword>
<evidence type="ECO:0000313" key="10">
    <source>
        <dbReference type="Proteomes" id="UP001499967"/>
    </source>
</evidence>
<dbReference type="EC" id="2.7.11.1" evidence="1"/>
<proteinExistence type="predicted"/>
<feature type="transmembrane region" description="Helical" evidence="7">
    <location>
        <begin position="248"/>
        <end position="269"/>
    </location>
</feature>
<evidence type="ECO:0000256" key="6">
    <source>
        <dbReference type="ARBA" id="ARBA00022840"/>
    </source>
</evidence>
<dbReference type="EMBL" id="BAAAHP010000139">
    <property type="protein sequence ID" value="GAA0947725.1"/>
    <property type="molecule type" value="Genomic_DNA"/>
</dbReference>
<dbReference type="Proteomes" id="UP001499967">
    <property type="component" value="Unassembled WGS sequence"/>
</dbReference>
<keyword evidence="10" id="KW-1185">Reference proteome</keyword>
<reference evidence="9 10" key="1">
    <citation type="journal article" date="2019" name="Int. J. Syst. Evol. Microbiol.">
        <title>The Global Catalogue of Microorganisms (GCM) 10K type strain sequencing project: providing services to taxonomists for standard genome sequencing and annotation.</title>
        <authorList>
            <consortium name="The Broad Institute Genomics Platform"/>
            <consortium name="The Broad Institute Genome Sequencing Center for Infectious Disease"/>
            <person name="Wu L."/>
            <person name="Ma J."/>
        </authorList>
    </citation>
    <scope>NUCLEOTIDE SEQUENCE [LARGE SCALE GENOMIC DNA]</scope>
    <source>
        <strain evidence="9 10">JCM 11117</strain>
    </source>
</reference>
<dbReference type="PROSITE" id="PS50011">
    <property type="entry name" value="PROTEIN_KINASE_DOM"/>
    <property type="match status" value="1"/>
</dbReference>
<dbReference type="Gene3D" id="1.10.510.10">
    <property type="entry name" value="Transferase(Phosphotransferase) domain 1"/>
    <property type="match status" value="1"/>
</dbReference>
<dbReference type="InterPro" id="IPR011009">
    <property type="entry name" value="Kinase-like_dom_sf"/>
</dbReference>
<dbReference type="InterPro" id="IPR026004">
    <property type="entry name" value="Septum_form"/>
</dbReference>
<organism evidence="9 10">
    <name type="scientific">Pseudonocardia zijingensis</name>
    <dbReference type="NCBI Taxonomy" id="153376"/>
    <lineage>
        <taxon>Bacteria</taxon>
        <taxon>Bacillati</taxon>
        <taxon>Actinomycetota</taxon>
        <taxon>Actinomycetes</taxon>
        <taxon>Pseudonocardiales</taxon>
        <taxon>Pseudonocardiaceae</taxon>
        <taxon>Pseudonocardia</taxon>
    </lineage>
</organism>
<dbReference type="PANTHER" id="PTHR43289:SF6">
    <property type="entry name" value="SERINE_THREONINE-PROTEIN KINASE NEKL-3"/>
    <property type="match status" value="1"/>
</dbReference>
<dbReference type="Pfam" id="PF13845">
    <property type="entry name" value="Septum_form"/>
    <property type="match status" value="1"/>
</dbReference>
<keyword evidence="2" id="KW-0723">Serine/threonine-protein kinase</keyword>
<dbReference type="Gene3D" id="3.30.200.20">
    <property type="entry name" value="Phosphorylase Kinase, domain 1"/>
    <property type="match status" value="1"/>
</dbReference>
<dbReference type="InterPro" id="IPR000719">
    <property type="entry name" value="Prot_kinase_dom"/>
</dbReference>
<evidence type="ECO:0000259" key="8">
    <source>
        <dbReference type="PROSITE" id="PS50011"/>
    </source>
</evidence>
<evidence type="ECO:0000256" key="5">
    <source>
        <dbReference type="ARBA" id="ARBA00022777"/>
    </source>
</evidence>
<feature type="domain" description="Protein kinase" evidence="8">
    <location>
        <begin position="1"/>
        <end position="249"/>
    </location>
</feature>
<dbReference type="GO" id="GO:0016301">
    <property type="term" value="F:kinase activity"/>
    <property type="evidence" value="ECO:0007669"/>
    <property type="project" value="UniProtKB-KW"/>
</dbReference>
<evidence type="ECO:0000256" key="7">
    <source>
        <dbReference type="SAM" id="Phobius"/>
    </source>
</evidence>
<evidence type="ECO:0000256" key="4">
    <source>
        <dbReference type="ARBA" id="ARBA00022741"/>
    </source>
</evidence>
<dbReference type="PANTHER" id="PTHR43289">
    <property type="entry name" value="MITOGEN-ACTIVATED PROTEIN KINASE KINASE KINASE 20-RELATED"/>
    <property type="match status" value="1"/>
</dbReference>
<keyword evidence="7" id="KW-1133">Transmembrane helix</keyword>